<evidence type="ECO:0000313" key="3">
    <source>
        <dbReference type="Proteomes" id="UP001153678"/>
    </source>
</evidence>
<evidence type="ECO:0000256" key="1">
    <source>
        <dbReference type="SAM" id="SignalP"/>
    </source>
</evidence>
<comment type="caution">
    <text evidence="2">The sequence shown here is derived from an EMBL/GenBank/DDBJ whole genome shotgun (WGS) entry which is preliminary data.</text>
</comment>
<evidence type="ECO:0000313" key="2">
    <source>
        <dbReference type="EMBL" id="CAI2195120.1"/>
    </source>
</evidence>
<sequence>MAKSTSTYCFVLIFLIIFSLQPSSVNAGPLAYAACQTACNLGWVSCYGTAGLAAGTVTGGLGAPLAAVGCNLAQGTVTGGLATPLAAITCNLAQGACMTGCVVLLAAPTP</sequence>
<feature type="chain" id="PRO_5040811377" evidence="1">
    <location>
        <begin position="28"/>
        <end position="110"/>
    </location>
</feature>
<organism evidence="2 3">
    <name type="scientific">Funneliformis geosporum</name>
    <dbReference type="NCBI Taxonomy" id="1117311"/>
    <lineage>
        <taxon>Eukaryota</taxon>
        <taxon>Fungi</taxon>
        <taxon>Fungi incertae sedis</taxon>
        <taxon>Mucoromycota</taxon>
        <taxon>Glomeromycotina</taxon>
        <taxon>Glomeromycetes</taxon>
        <taxon>Glomerales</taxon>
        <taxon>Glomeraceae</taxon>
        <taxon>Funneliformis</taxon>
    </lineage>
</organism>
<dbReference type="OrthoDB" id="10063670at2759"/>
<proteinExistence type="predicted"/>
<keyword evidence="3" id="KW-1185">Reference proteome</keyword>
<name>A0A9W4T7Q0_9GLOM</name>
<accession>A0A9W4T7Q0</accession>
<keyword evidence="1" id="KW-0732">Signal</keyword>
<dbReference type="Proteomes" id="UP001153678">
    <property type="component" value="Unassembled WGS sequence"/>
</dbReference>
<dbReference type="AlphaFoldDB" id="A0A9W4T7Q0"/>
<dbReference type="PANTHER" id="PTHR37475">
    <property type="entry name" value="ZYGOTE-SPECIFIC CLASS V COPY B GENE PROTEIN"/>
    <property type="match status" value="1"/>
</dbReference>
<protein>
    <submittedName>
        <fullName evidence="2">3870_t:CDS:1</fullName>
    </submittedName>
</protein>
<dbReference type="PANTHER" id="PTHR37475:SF1">
    <property type="entry name" value="ZYGOTE-SPECIFIC PROTEIN"/>
    <property type="match status" value="1"/>
</dbReference>
<reference evidence="2" key="1">
    <citation type="submission" date="2022-08" db="EMBL/GenBank/DDBJ databases">
        <authorList>
            <person name="Kallberg Y."/>
            <person name="Tangrot J."/>
            <person name="Rosling A."/>
        </authorList>
    </citation>
    <scope>NUCLEOTIDE SEQUENCE</scope>
    <source>
        <strain evidence="2">Wild A</strain>
    </source>
</reference>
<gene>
    <name evidence="2" type="ORF">FWILDA_LOCUS16917</name>
</gene>
<feature type="signal peptide" evidence="1">
    <location>
        <begin position="1"/>
        <end position="27"/>
    </location>
</feature>
<dbReference type="EMBL" id="CAMKVN010011930">
    <property type="protein sequence ID" value="CAI2195120.1"/>
    <property type="molecule type" value="Genomic_DNA"/>
</dbReference>